<dbReference type="GeneID" id="8828466"/>
<proteinExistence type="inferred from homology"/>
<dbReference type="AlphaFoldDB" id="D3TB24"/>
<dbReference type="GO" id="GO:0004017">
    <property type="term" value="F:AMP kinase activity"/>
    <property type="evidence" value="ECO:0007669"/>
    <property type="project" value="UniProtKB-UniRule"/>
</dbReference>
<keyword evidence="10 12" id="KW-0067">ATP-binding</keyword>
<evidence type="ECO:0000256" key="5">
    <source>
        <dbReference type="ARBA" id="ARBA00019926"/>
    </source>
</evidence>
<keyword evidence="7 12" id="KW-0808">Transferase</keyword>
<dbReference type="Gene3D" id="3.40.50.300">
    <property type="entry name" value="P-loop containing nucleotide triphosphate hydrolases"/>
    <property type="match status" value="1"/>
</dbReference>
<sequence>MRVVAAGVPGVGKTSILNEVAKRSRYPIVNYGTLMFEMAQAEGLVNDRDEMRKLPVSTQRDLQRRAAEEIAKMNDVIVDTHLTIKTPAGYFPGLPKWVLDAMKPEMIVVIEASAAEIFERRKRDATRKRDFEGIEDIEEHLKVNRYTAFACSIYTGATVLILKNNEGELEKAVDRFMGALK</sequence>
<dbReference type="NCBIfam" id="NF003122">
    <property type="entry name" value="PRK04040.1"/>
    <property type="match status" value="1"/>
</dbReference>
<evidence type="ECO:0000256" key="4">
    <source>
        <dbReference type="ARBA" id="ARBA00012955"/>
    </source>
</evidence>
<evidence type="ECO:0000313" key="13">
    <source>
        <dbReference type="EMBL" id="ADD09303.1"/>
    </source>
</evidence>
<dbReference type="GO" id="GO:0005524">
    <property type="term" value="F:ATP binding"/>
    <property type="evidence" value="ECO:0007669"/>
    <property type="project" value="UniProtKB-UniRule"/>
</dbReference>
<dbReference type="Pfam" id="PF13207">
    <property type="entry name" value="AAA_17"/>
    <property type="match status" value="1"/>
</dbReference>
<dbReference type="InterPro" id="IPR027417">
    <property type="entry name" value="P-loop_NTPase"/>
</dbReference>
<dbReference type="EMBL" id="CP001941">
    <property type="protein sequence ID" value="ADD09303.1"/>
    <property type="molecule type" value="Genomic_DNA"/>
</dbReference>
<dbReference type="SUPFAM" id="SSF52540">
    <property type="entry name" value="P-loop containing nucleoside triphosphate hydrolases"/>
    <property type="match status" value="1"/>
</dbReference>
<comment type="catalytic activity">
    <reaction evidence="1 12">
        <text>AMP + ATP = 2 ADP</text>
        <dbReference type="Rhea" id="RHEA:12973"/>
        <dbReference type="ChEBI" id="CHEBI:30616"/>
        <dbReference type="ChEBI" id="CHEBI:456215"/>
        <dbReference type="ChEBI" id="CHEBI:456216"/>
        <dbReference type="EC" id="2.7.4.3"/>
    </reaction>
</comment>
<evidence type="ECO:0000256" key="6">
    <source>
        <dbReference type="ARBA" id="ARBA00022490"/>
    </source>
</evidence>
<comment type="caution">
    <text evidence="12">Lacks conserved residue(s) required for the propagation of feature annotation.</text>
</comment>
<reference evidence="13" key="1">
    <citation type="submission" date="2010-02" db="EMBL/GenBank/DDBJ databases">
        <title>Complete sequence of Aciduliprofundum boonei T469.</title>
        <authorList>
            <consortium name="US DOE Joint Genome Institute"/>
            <person name="Lucas S."/>
            <person name="Copeland A."/>
            <person name="Lapidus A."/>
            <person name="Cheng J.-F."/>
            <person name="Bruce D."/>
            <person name="Goodwin L."/>
            <person name="Pitluck S."/>
            <person name="Saunders E."/>
            <person name="Detter J.C."/>
            <person name="Han C."/>
            <person name="Tapia R."/>
            <person name="Land M."/>
            <person name="Hauser L."/>
            <person name="Kyrpides N."/>
            <person name="Mikhailova N."/>
            <person name="Flores G."/>
            <person name="Reysenbach A.-L."/>
            <person name="Woyke T."/>
        </authorList>
    </citation>
    <scope>NUCLEOTIDE SEQUENCE</scope>
    <source>
        <strain evidence="13">T469</strain>
    </source>
</reference>
<evidence type="ECO:0000256" key="8">
    <source>
        <dbReference type="ARBA" id="ARBA00022741"/>
    </source>
</evidence>
<keyword evidence="14" id="KW-1185">Reference proteome</keyword>
<name>D3TB24_ACIB4</name>
<dbReference type="InterPro" id="IPR023477">
    <property type="entry name" value="Adenylate_kinase_AdkA"/>
</dbReference>
<dbReference type="HAMAP" id="MF_00234">
    <property type="entry name" value="Adenylate_kinase_AdkA"/>
    <property type="match status" value="1"/>
</dbReference>
<dbReference type="RefSeq" id="WP_012997444.1">
    <property type="nucleotide sequence ID" value="NC_013926.1"/>
</dbReference>
<evidence type="ECO:0000256" key="1">
    <source>
        <dbReference type="ARBA" id="ARBA00000582"/>
    </source>
</evidence>
<keyword evidence="8 12" id="KW-0547">Nucleotide-binding</keyword>
<protein>
    <recommendedName>
        <fullName evidence="5 12">Adenylate kinase</fullName>
        <shortName evidence="12">AK</shortName>
        <ecNumber evidence="4 12">2.7.4.3</ecNumber>
    </recommendedName>
    <alternativeName>
        <fullName evidence="11 12">ATP-AMP transphosphorylase</fullName>
    </alternativeName>
</protein>
<dbReference type="Proteomes" id="UP000001400">
    <property type="component" value="Chromosome"/>
</dbReference>
<keyword evidence="6 12" id="KW-0963">Cytoplasm</keyword>
<accession>D3TB24</accession>
<evidence type="ECO:0000256" key="3">
    <source>
        <dbReference type="ARBA" id="ARBA00007088"/>
    </source>
</evidence>
<dbReference type="KEGG" id="abi:Aboo_1497"/>
<dbReference type="HOGENOM" id="CLU_119371_0_0_2"/>
<comment type="subcellular location">
    <subcellularLocation>
        <location evidence="2 12">Cytoplasm</location>
    </subcellularLocation>
</comment>
<evidence type="ECO:0000256" key="2">
    <source>
        <dbReference type="ARBA" id="ARBA00004496"/>
    </source>
</evidence>
<dbReference type="EC" id="2.7.4.3" evidence="4 12"/>
<evidence type="ECO:0000256" key="12">
    <source>
        <dbReference type="HAMAP-Rule" id="MF_00234"/>
    </source>
</evidence>
<keyword evidence="9 12" id="KW-0418">Kinase</keyword>
<comment type="similarity">
    <text evidence="3 12">Belongs to the archaeal adenylate kinase family.</text>
</comment>
<gene>
    <name evidence="12" type="primary">adkA</name>
    <name evidence="13" type="ordered locus">Aboo_1497</name>
</gene>
<evidence type="ECO:0000256" key="7">
    <source>
        <dbReference type="ARBA" id="ARBA00022679"/>
    </source>
</evidence>
<evidence type="ECO:0000256" key="11">
    <source>
        <dbReference type="ARBA" id="ARBA00033336"/>
    </source>
</evidence>
<organism evidence="13 14">
    <name type="scientific">Aciduliprofundum boonei (strain DSM 19572 / T469)</name>
    <dbReference type="NCBI Taxonomy" id="439481"/>
    <lineage>
        <taxon>Archaea</taxon>
        <taxon>Methanobacteriati</taxon>
        <taxon>Thermoplasmatota</taxon>
        <taxon>DHVE2 group</taxon>
        <taxon>Candidatus Aciduliprofundum</taxon>
    </lineage>
</organism>
<evidence type="ECO:0000313" key="14">
    <source>
        <dbReference type="Proteomes" id="UP000001400"/>
    </source>
</evidence>
<dbReference type="GO" id="GO:0005737">
    <property type="term" value="C:cytoplasm"/>
    <property type="evidence" value="ECO:0007669"/>
    <property type="project" value="UniProtKB-SubCell"/>
</dbReference>
<evidence type="ECO:0000256" key="9">
    <source>
        <dbReference type="ARBA" id="ARBA00022777"/>
    </source>
</evidence>
<evidence type="ECO:0000256" key="10">
    <source>
        <dbReference type="ARBA" id="ARBA00022840"/>
    </source>
</evidence>